<keyword evidence="2" id="KW-1133">Transmembrane helix</keyword>
<dbReference type="GO" id="GO:0003723">
    <property type="term" value="F:RNA binding"/>
    <property type="evidence" value="ECO:0007669"/>
    <property type="project" value="InterPro"/>
</dbReference>
<dbReference type="STRING" id="1051891.A0A0C3Q262"/>
<dbReference type="CDD" id="cd02846">
    <property type="entry name" value="PAZ_argonaute_like"/>
    <property type="match status" value="1"/>
</dbReference>
<dbReference type="Pfam" id="PF16486">
    <property type="entry name" value="ArgoN"/>
    <property type="match status" value="1"/>
</dbReference>
<dbReference type="SUPFAM" id="SSF53098">
    <property type="entry name" value="Ribonuclease H-like"/>
    <property type="match status" value="1"/>
</dbReference>
<dbReference type="Pfam" id="PF08699">
    <property type="entry name" value="ArgoL1"/>
    <property type="match status" value="1"/>
</dbReference>
<evidence type="ECO:0000313" key="5">
    <source>
        <dbReference type="Proteomes" id="UP000054248"/>
    </source>
</evidence>
<sequence>MADQERGRGRRRRRGRGRGRGNGEASGPAISRGGAPQSGTPSLSTAEVGDSSAAEPAQEQGQLRTPAARPESSPIGASGPADTIETKRPGYGTLGTPVRIVVNCFKMDLPVGMIHHYDGVLPEDKVFPKKVTMDIVRQMQDQNHTIFTKCGCFDGRKNLYSPVRYPLGDVAQFRVNDPIRPNRWQVRIKWVAIINPVYALGQFLVIIHSYLASLRSAARYIEGRKASHDKSSQMTVTACNVAIRMQPIRDLAIIKKHFFNRADYGDLGRGVELWRGYFQSVRPMIENMVVNVDIGSIAFYRHGPLIGLCMEYLGQSPDANPLPFLGGNYVDARTRRELLKFIRGLMVRTTGSGIRSIKDISEKGADTITFISDAGIATSISTYFTQMTGHALNYPTLICVQLSKTAWVPLEHCEVIQGQFYRKTLTPDQTKHMIEFSTLRPDVRLQSIRNGLQVLGYSNSPCLQEFGVKVDPNPMTITGRILPTPTLLYGKNATIQPLNGEWSMRDKTLYKPAIIQGCAIIIYDGRFRPEAELHLKQSLFNVSRLLGIQGIPSDPPILRKNATGSAYWNHLKEVAIMHKKVKGTMPNLIIVVLPDFGSEDIYVRIKNAGDIKIGVATQCLKAGKCAQGTEEYYVNVCLKINAKLGGTNFVLKPNAIPFLTDLTVPSIVMGAGVTHPGPGNSDRPSYATVVGSVDSNHSKYITVSRVQGRRIEMIEKMADMIAWSMTFICKAMQGLSLARLFEACLVLTSVFSADGTCRSAHYSVLVDQNNFMPDDIQRMTFSLCHLNARSTRSTSIVAAVLYAKLVCGRAKHRYDPDGASGINEDLESQAFTDLNTDQIEAMRRHSFQPLHPTTAQRMYFL</sequence>
<dbReference type="InterPro" id="IPR012337">
    <property type="entry name" value="RNaseH-like_sf"/>
</dbReference>
<dbReference type="InterPro" id="IPR032474">
    <property type="entry name" value="Argonaute_N"/>
</dbReference>
<reference evidence="5" key="2">
    <citation type="submission" date="2015-01" db="EMBL/GenBank/DDBJ databases">
        <title>Evolutionary Origins and Diversification of the Mycorrhizal Mutualists.</title>
        <authorList>
            <consortium name="DOE Joint Genome Institute"/>
            <consortium name="Mycorrhizal Genomics Consortium"/>
            <person name="Kohler A."/>
            <person name="Kuo A."/>
            <person name="Nagy L.G."/>
            <person name="Floudas D."/>
            <person name="Copeland A."/>
            <person name="Barry K.W."/>
            <person name="Cichocki N."/>
            <person name="Veneault-Fourrey C."/>
            <person name="LaButti K."/>
            <person name="Lindquist E.A."/>
            <person name="Lipzen A."/>
            <person name="Lundell T."/>
            <person name="Morin E."/>
            <person name="Murat C."/>
            <person name="Riley R."/>
            <person name="Ohm R."/>
            <person name="Sun H."/>
            <person name="Tunlid A."/>
            <person name="Henrissat B."/>
            <person name="Grigoriev I.V."/>
            <person name="Hibbett D.S."/>
            <person name="Martin F."/>
        </authorList>
    </citation>
    <scope>NUCLEOTIDE SEQUENCE [LARGE SCALE GENOMIC DNA]</scope>
    <source>
        <strain evidence="5">MUT 4182</strain>
    </source>
</reference>
<dbReference type="InterPro" id="IPR036085">
    <property type="entry name" value="PAZ_dom_sf"/>
</dbReference>
<gene>
    <name evidence="4" type="ORF">M407DRAFT_33925</name>
</gene>
<feature type="compositionally biased region" description="Basic residues" evidence="1">
    <location>
        <begin position="8"/>
        <end position="19"/>
    </location>
</feature>
<feature type="region of interest" description="Disordered" evidence="1">
    <location>
        <begin position="1"/>
        <end position="92"/>
    </location>
</feature>
<dbReference type="Gene3D" id="3.30.420.10">
    <property type="entry name" value="Ribonuclease H-like superfamily/Ribonuclease H"/>
    <property type="match status" value="2"/>
</dbReference>
<dbReference type="Gene3D" id="3.40.50.2300">
    <property type="match status" value="1"/>
</dbReference>
<dbReference type="Pfam" id="PF02170">
    <property type="entry name" value="PAZ"/>
    <property type="match status" value="1"/>
</dbReference>
<dbReference type="Gene3D" id="2.170.260.10">
    <property type="entry name" value="paz domain"/>
    <property type="match status" value="1"/>
</dbReference>
<evidence type="ECO:0000256" key="2">
    <source>
        <dbReference type="SAM" id="Phobius"/>
    </source>
</evidence>
<dbReference type="Pfam" id="PF16488">
    <property type="entry name" value="ArgoL2"/>
    <property type="match status" value="1"/>
</dbReference>
<proteinExistence type="predicted"/>
<feature type="transmembrane region" description="Helical" evidence="2">
    <location>
        <begin position="190"/>
        <end position="211"/>
    </location>
</feature>
<dbReference type="InterPro" id="IPR032472">
    <property type="entry name" value="ArgoL2"/>
</dbReference>
<evidence type="ECO:0000259" key="3">
    <source>
        <dbReference type="PROSITE" id="PS50822"/>
    </source>
</evidence>
<protein>
    <recommendedName>
        <fullName evidence="3">Piwi domain-containing protein</fullName>
    </recommendedName>
</protein>
<dbReference type="InterPro" id="IPR003100">
    <property type="entry name" value="PAZ_dom"/>
</dbReference>
<keyword evidence="2" id="KW-0812">Transmembrane</keyword>
<dbReference type="SUPFAM" id="SSF101690">
    <property type="entry name" value="PAZ domain"/>
    <property type="match status" value="1"/>
</dbReference>
<accession>A0A0C3Q262</accession>
<dbReference type="InterPro" id="IPR036397">
    <property type="entry name" value="RNaseH_sf"/>
</dbReference>
<dbReference type="Pfam" id="PF02171">
    <property type="entry name" value="Piwi"/>
    <property type="match status" value="2"/>
</dbReference>
<dbReference type="Proteomes" id="UP000054248">
    <property type="component" value="Unassembled WGS sequence"/>
</dbReference>
<dbReference type="EMBL" id="KN823569">
    <property type="protein sequence ID" value="KIO16424.1"/>
    <property type="molecule type" value="Genomic_DNA"/>
</dbReference>
<keyword evidence="5" id="KW-1185">Reference proteome</keyword>
<dbReference type="InterPro" id="IPR014811">
    <property type="entry name" value="ArgoL1"/>
</dbReference>
<name>A0A0C3Q262_9AGAM</name>
<keyword evidence="2" id="KW-0472">Membrane</keyword>
<dbReference type="SMART" id="SM01163">
    <property type="entry name" value="DUF1785"/>
    <property type="match status" value="1"/>
</dbReference>
<dbReference type="SMART" id="SM00950">
    <property type="entry name" value="Piwi"/>
    <property type="match status" value="1"/>
</dbReference>
<feature type="domain" description="Piwi" evidence="3">
    <location>
        <begin position="761"/>
        <end position="815"/>
    </location>
</feature>
<reference evidence="4 5" key="1">
    <citation type="submission" date="2014-04" db="EMBL/GenBank/DDBJ databases">
        <authorList>
            <consortium name="DOE Joint Genome Institute"/>
            <person name="Kuo A."/>
            <person name="Girlanda M."/>
            <person name="Perotto S."/>
            <person name="Kohler A."/>
            <person name="Nagy L.G."/>
            <person name="Floudas D."/>
            <person name="Copeland A."/>
            <person name="Barry K.W."/>
            <person name="Cichocki N."/>
            <person name="Veneault-Fourrey C."/>
            <person name="LaButti K."/>
            <person name="Lindquist E.A."/>
            <person name="Lipzen A."/>
            <person name="Lundell T."/>
            <person name="Morin E."/>
            <person name="Murat C."/>
            <person name="Sun H."/>
            <person name="Tunlid A."/>
            <person name="Henrissat B."/>
            <person name="Grigoriev I.V."/>
            <person name="Hibbett D.S."/>
            <person name="Martin F."/>
            <person name="Nordberg H.P."/>
            <person name="Cantor M.N."/>
            <person name="Hua S.X."/>
        </authorList>
    </citation>
    <scope>NUCLEOTIDE SEQUENCE [LARGE SCALE GENOMIC DNA]</scope>
    <source>
        <strain evidence="4 5">MUT 4182</strain>
    </source>
</reference>
<organism evidence="4 5">
    <name type="scientific">Tulasnella calospora MUT 4182</name>
    <dbReference type="NCBI Taxonomy" id="1051891"/>
    <lineage>
        <taxon>Eukaryota</taxon>
        <taxon>Fungi</taxon>
        <taxon>Dikarya</taxon>
        <taxon>Basidiomycota</taxon>
        <taxon>Agaricomycotina</taxon>
        <taxon>Agaricomycetes</taxon>
        <taxon>Cantharellales</taxon>
        <taxon>Tulasnellaceae</taxon>
        <taxon>Tulasnella</taxon>
    </lineage>
</organism>
<dbReference type="InterPro" id="IPR003165">
    <property type="entry name" value="Piwi"/>
</dbReference>
<evidence type="ECO:0000256" key="1">
    <source>
        <dbReference type="SAM" id="MobiDB-lite"/>
    </source>
</evidence>
<dbReference type="PANTHER" id="PTHR22891">
    <property type="entry name" value="EUKARYOTIC TRANSLATION INITIATION FACTOR 2C"/>
    <property type="match status" value="1"/>
</dbReference>
<dbReference type="OrthoDB" id="10252740at2759"/>
<dbReference type="PROSITE" id="PS50822">
    <property type="entry name" value="PIWI"/>
    <property type="match status" value="2"/>
</dbReference>
<feature type="domain" description="Piwi" evidence="3">
    <location>
        <begin position="588"/>
        <end position="696"/>
    </location>
</feature>
<dbReference type="AlphaFoldDB" id="A0A0C3Q262"/>
<evidence type="ECO:0000313" key="4">
    <source>
        <dbReference type="EMBL" id="KIO16424.1"/>
    </source>
</evidence>
<dbReference type="HOGENOM" id="CLU_004544_4_3_1"/>